<dbReference type="InterPro" id="IPR050640">
    <property type="entry name" value="Bact_2-comp_sensor_kinase"/>
</dbReference>
<dbReference type="Proteomes" id="UP000807785">
    <property type="component" value="Unassembled WGS sequence"/>
</dbReference>
<dbReference type="GO" id="GO:0000155">
    <property type="term" value="F:phosphorelay sensor kinase activity"/>
    <property type="evidence" value="ECO:0007669"/>
    <property type="project" value="InterPro"/>
</dbReference>
<dbReference type="InterPro" id="IPR036890">
    <property type="entry name" value="HATPase_C_sf"/>
</dbReference>
<feature type="transmembrane region" description="Helical" evidence="1">
    <location>
        <begin position="84"/>
        <end position="103"/>
    </location>
</feature>
<comment type="caution">
    <text evidence="3">The sequence shown here is derived from an EMBL/GenBank/DDBJ whole genome shotgun (WGS) entry which is preliminary data.</text>
</comment>
<evidence type="ECO:0000256" key="1">
    <source>
        <dbReference type="SAM" id="Phobius"/>
    </source>
</evidence>
<accession>A0A9D7E6X4</accession>
<keyword evidence="3" id="KW-0418">Kinase</keyword>
<dbReference type="PANTHER" id="PTHR34220:SF7">
    <property type="entry name" value="SENSOR HISTIDINE KINASE YPDA"/>
    <property type="match status" value="1"/>
</dbReference>
<gene>
    <name evidence="3" type="ORF">IPH26_20940</name>
</gene>
<dbReference type="GO" id="GO:0016020">
    <property type="term" value="C:membrane"/>
    <property type="evidence" value="ECO:0007669"/>
    <property type="project" value="InterPro"/>
</dbReference>
<dbReference type="Gene3D" id="3.30.565.10">
    <property type="entry name" value="Histidine kinase-like ATPase, C-terminal domain"/>
    <property type="match status" value="1"/>
</dbReference>
<dbReference type="PANTHER" id="PTHR34220">
    <property type="entry name" value="SENSOR HISTIDINE KINASE YPDA"/>
    <property type="match status" value="1"/>
</dbReference>
<dbReference type="EMBL" id="JADJEV010000005">
    <property type="protein sequence ID" value="MBK6975299.1"/>
    <property type="molecule type" value="Genomic_DNA"/>
</dbReference>
<evidence type="ECO:0000313" key="4">
    <source>
        <dbReference type="Proteomes" id="UP000807785"/>
    </source>
</evidence>
<name>A0A9D7E6X4_9PROT</name>
<protein>
    <submittedName>
        <fullName evidence="3">Histidine kinase</fullName>
    </submittedName>
</protein>
<dbReference type="SUPFAM" id="SSF55874">
    <property type="entry name" value="ATPase domain of HSP90 chaperone/DNA topoisomerase II/histidine kinase"/>
    <property type="match status" value="1"/>
</dbReference>
<sequence>MASIRQIPLSHALPDFRNLGVMLRALILANLLALLAVLLRNASAAALPLDIVNMAGRVEPPLLASLGLLSVLQPQLMRLSYFRGWVAVVLLGAAVTGALVLLMGEMLGGDLPRAMFWAAATAVAVLLYFHLRAILATPAVAEARLQALSARIRPHFLFNTLNGVLGIMRSDPRRAEHALEELSDLFRVLMKENRDLVTLEDEVQLGRQYLDLETLRLGERLQVTWKNKDCPMDARVPPLMLQPLLENAVYHGIEPSSEPGEVSIFMARQRGDIMIEIANPLPRDARQQAGNGMAMDNIRERLMLFYDLEARLDTLVGDGLYRVRIRLPYRTLLAKEAANG</sequence>
<keyword evidence="1" id="KW-1133">Transmembrane helix</keyword>
<feature type="domain" description="Signal transduction histidine kinase internal region" evidence="2">
    <location>
        <begin position="143"/>
        <end position="221"/>
    </location>
</feature>
<evidence type="ECO:0000313" key="3">
    <source>
        <dbReference type="EMBL" id="MBK6975299.1"/>
    </source>
</evidence>
<dbReference type="InterPro" id="IPR010559">
    <property type="entry name" value="Sig_transdc_His_kin_internal"/>
</dbReference>
<evidence type="ECO:0000259" key="2">
    <source>
        <dbReference type="Pfam" id="PF06580"/>
    </source>
</evidence>
<proteinExistence type="predicted"/>
<dbReference type="Pfam" id="PF06580">
    <property type="entry name" value="His_kinase"/>
    <property type="match status" value="1"/>
</dbReference>
<dbReference type="AlphaFoldDB" id="A0A9D7E6X4"/>
<keyword evidence="3" id="KW-0808">Transferase</keyword>
<organism evidence="3 4">
    <name type="scientific">Candidatus Methylophosphatis roskildensis</name>
    <dbReference type="NCBI Taxonomy" id="2899263"/>
    <lineage>
        <taxon>Bacteria</taxon>
        <taxon>Pseudomonadati</taxon>
        <taxon>Pseudomonadota</taxon>
        <taxon>Betaproteobacteria</taxon>
        <taxon>Nitrosomonadales</taxon>
        <taxon>Sterolibacteriaceae</taxon>
        <taxon>Candidatus Methylophosphatis</taxon>
    </lineage>
</organism>
<keyword evidence="1" id="KW-0472">Membrane</keyword>
<keyword evidence="1" id="KW-0812">Transmembrane</keyword>
<reference evidence="3" key="1">
    <citation type="submission" date="2020-10" db="EMBL/GenBank/DDBJ databases">
        <title>Connecting structure to function with the recovery of over 1000 high-quality activated sludge metagenome-assembled genomes encoding full-length rRNA genes using long-read sequencing.</title>
        <authorList>
            <person name="Singleton C.M."/>
            <person name="Petriglieri F."/>
            <person name="Kristensen J.M."/>
            <person name="Kirkegaard R.H."/>
            <person name="Michaelsen T.Y."/>
            <person name="Andersen M.H."/>
            <person name="Karst S.M."/>
            <person name="Dueholm M.S."/>
            <person name="Nielsen P.H."/>
            <person name="Albertsen M."/>
        </authorList>
    </citation>
    <scope>NUCLEOTIDE SEQUENCE</scope>
    <source>
        <strain evidence="3">Bjer_18-Q3-R1-45_BAT3C.347</strain>
    </source>
</reference>
<feature type="transmembrane region" description="Helical" evidence="1">
    <location>
        <begin position="115"/>
        <end position="135"/>
    </location>
</feature>